<organism evidence="1 2">
    <name type="scientific">Rathayibacter iranicus</name>
    <dbReference type="NCBI Taxonomy" id="59737"/>
    <lineage>
        <taxon>Bacteria</taxon>
        <taxon>Bacillati</taxon>
        <taxon>Actinomycetota</taxon>
        <taxon>Actinomycetes</taxon>
        <taxon>Micrococcales</taxon>
        <taxon>Microbacteriaceae</taxon>
        <taxon>Rathayibacter</taxon>
    </lineage>
</organism>
<gene>
    <name evidence="1" type="ORF">C7V51_00225</name>
</gene>
<dbReference type="PROSITE" id="PS00135">
    <property type="entry name" value="TRYPSIN_SER"/>
    <property type="match status" value="1"/>
</dbReference>
<evidence type="ECO:0000313" key="1">
    <source>
        <dbReference type="EMBL" id="AZZ54487.1"/>
    </source>
</evidence>
<dbReference type="RefSeq" id="WP_104263685.1">
    <property type="nucleotide sequence ID" value="NZ_CP028130.1"/>
</dbReference>
<dbReference type="EMBL" id="CP028130">
    <property type="protein sequence ID" value="AZZ54487.1"/>
    <property type="molecule type" value="Genomic_DNA"/>
</dbReference>
<dbReference type="Proteomes" id="UP000283946">
    <property type="component" value="Chromosome"/>
</dbReference>
<proteinExistence type="predicted"/>
<protein>
    <recommendedName>
        <fullName evidence="3">Peptidase S1 domain-containing protein</fullName>
    </recommendedName>
</protein>
<dbReference type="InterPro" id="IPR009003">
    <property type="entry name" value="Peptidase_S1_PA"/>
</dbReference>
<dbReference type="InterPro" id="IPR033116">
    <property type="entry name" value="TRYPSIN_SER"/>
</dbReference>
<reference evidence="1 2" key="1">
    <citation type="submission" date="2018-03" db="EMBL/GenBank/DDBJ databases">
        <title>Bacteriophage NCPPB3778 and a type I-E CRISPR drive the evolution of the US Biological Select Agent, Rathayibacter toxicus.</title>
        <authorList>
            <person name="Davis E.W.II."/>
            <person name="Tabima J.F."/>
            <person name="Weisberg A.J."/>
            <person name="Dantas Lopes L."/>
            <person name="Wiseman M.S."/>
            <person name="Wiseman M.S."/>
            <person name="Pupko T."/>
            <person name="Belcher M.S."/>
            <person name="Sechler A.J."/>
            <person name="Tancos M.A."/>
            <person name="Schroeder B.K."/>
            <person name="Murray T.D."/>
            <person name="Luster D.G."/>
            <person name="Schneider W.L."/>
            <person name="Rogers E."/>
            <person name="Andreote F.D."/>
            <person name="Grunwald N.J."/>
            <person name="Putnam M.L."/>
            <person name="Chang J.H."/>
        </authorList>
    </citation>
    <scope>NUCLEOTIDE SEQUENCE [LARGE SCALE GENOMIC DNA]</scope>
    <source>
        <strain evidence="1 2">NCCPB 2253</strain>
    </source>
</reference>
<dbReference type="SUPFAM" id="SSF50494">
    <property type="entry name" value="Trypsin-like serine proteases"/>
    <property type="match status" value="1"/>
</dbReference>
<dbReference type="KEGG" id="ria:C7V51_00225"/>
<evidence type="ECO:0000313" key="2">
    <source>
        <dbReference type="Proteomes" id="UP000283946"/>
    </source>
</evidence>
<dbReference type="InterPro" id="IPR043504">
    <property type="entry name" value="Peptidase_S1_PA_chymotrypsin"/>
</dbReference>
<evidence type="ECO:0008006" key="3">
    <source>
        <dbReference type="Google" id="ProtNLM"/>
    </source>
</evidence>
<dbReference type="Gene3D" id="2.40.10.10">
    <property type="entry name" value="Trypsin-like serine proteases"/>
    <property type="match status" value="2"/>
</dbReference>
<dbReference type="AlphaFoldDB" id="A0AAD1ABS5"/>
<accession>A0AAD1ABS5</accession>
<sequence length="270" mass="28222">MCAIITATVRRPVTLCAGICGFALLAILYPGPPAATAQSLRDQIPVVAGTALGLQGAHRCTAGPVLRSRSWISRSTPIRRATRYVVLAKHCANLGDELTVDGTVVGTVSWVSPNYDLELVKIPPSVVQRPVCSGASQLHHCTVPDATPRAVGRIILNNGLSQEAVPVRGFGIPTTGERFCTSGSVTFVNCAFGSINVPAIGFAPGDAAALTYNGNNITSGDSGGPVASITGRLYGIILRWGLRTYTGIMGYLPMPTILQDLGYSYDLAPA</sequence>
<name>A0AAD1ABS5_9MICO</name>